<dbReference type="PANTHER" id="PTHR11795:SF451">
    <property type="entry name" value="ABC TRANSPORTER PERMEASE PROTEIN"/>
    <property type="match status" value="1"/>
</dbReference>
<feature type="transmembrane region" description="Helical" evidence="9">
    <location>
        <begin position="94"/>
        <end position="115"/>
    </location>
</feature>
<evidence type="ECO:0000256" key="1">
    <source>
        <dbReference type="ARBA" id="ARBA00004429"/>
    </source>
</evidence>
<evidence type="ECO:0000256" key="5">
    <source>
        <dbReference type="ARBA" id="ARBA00022970"/>
    </source>
</evidence>
<evidence type="ECO:0000313" key="10">
    <source>
        <dbReference type="EMBL" id="QKZ06501.1"/>
    </source>
</evidence>
<feature type="transmembrane region" description="Helical" evidence="9">
    <location>
        <begin position="6"/>
        <end position="27"/>
    </location>
</feature>
<dbReference type="GO" id="GO:0022857">
    <property type="term" value="F:transmembrane transporter activity"/>
    <property type="evidence" value="ECO:0007669"/>
    <property type="project" value="InterPro"/>
</dbReference>
<feature type="transmembrane region" description="Helical" evidence="9">
    <location>
        <begin position="135"/>
        <end position="158"/>
    </location>
</feature>
<feature type="transmembrane region" description="Helical" evidence="9">
    <location>
        <begin position="34"/>
        <end position="54"/>
    </location>
</feature>
<evidence type="ECO:0000256" key="4">
    <source>
        <dbReference type="ARBA" id="ARBA00022692"/>
    </source>
</evidence>
<dbReference type="CDD" id="cd06582">
    <property type="entry name" value="TM_PBP1_LivH_like"/>
    <property type="match status" value="1"/>
</dbReference>
<keyword evidence="5" id="KW-0029">Amino-acid transport</keyword>
<feature type="transmembrane region" description="Helical" evidence="9">
    <location>
        <begin position="187"/>
        <end position="206"/>
    </location>
</feature>
<dbReference type="PANTHER" id="PTHR11795">
    <property type="entry name" value="BRANCHED-CHAIN AMINO ACID TRANSPORT SYSTEM PERMEASE PROTEIN LIVH"/>
    <property type="match status" value="1"/>
</dbReference>
<reference evidence="10 11" key="1">
    <citation type="submission" date="2020-06" db="EMBL/GenBank/DDBJ databases">
        <title>Pseudomonas eucalypticola sp. nov., an endophyte of Eucalyptus dunnii leaves with biocontrol ability of eucalyptus leaf blight.</title>
        <authorList>
            <person name="Liu Y."/>
            <person name="Song Z."/>
            <person name="Zeng H."/>
            <person name="Lu M."/>
            <person name="Wang X."/>
            <person name="Lian X."/>
            <person name="Zhang Q."/>
        </authorList>
    </citation>
    <scope>NUCLEOTIDE SEQUENCE [LARGE SCALE GENOMIC DNA]</scope>
    <source>
        <strain evidence="10 11">NP-1</strain>
    </source>
</reference>
<feature type="transmembrane region" description="Helical" evidence="9">
    <location>
        <begin position="226"/>
        <end position="246"/>
    </location>
</feature>
<evidence type="ECO:0000256" key="7">
    <source>
        <dbReference type="ARBA" id="ARBA00023136"/>
    </source>
</evidence>
<dbReference type="GO" id="GO:0005886">
    <property type="term" value="C:plasma membrane"/>
    <property type="evidence" value="ECO:0007669"/>
    <property type="project" value="UniProtKB-SubCell"/>
</dbReference>
<evidence type="ECO:0000256" key="9">
    <source>
        <dbReference type="SAM" id="Phobius"/>
    </source>
</evidence>
<comment type="subcellular location">
    <subcellularLocation>
        <location evidence="1">Cell inner membrane</location>
        <topology evidence="1">Multi-pass membrane protein</topology>
    </subcellularLocation>
</comment>
<dbReference type="AlphaFoldDB" id="A0A7D5DC23"/>
<keyword evidence="4 9" id="KW-0812">Transmembrane</keyword>
<accession>A0A7D5DC23</accession>
<keyword evidence="3" id="KW-1003">Cell membrane</keyword>
<dbReference type="GO" id="GO:0006865">
    <property type="term" value="P:amino acid transport"/>
    <property type="evidence" value="ECO:0007669"/>
    <property type="project" value="UniProtKB-KW"/>
</dbReference>
<evidence type="ECO:0000313" key="11">
    <source>
        <dbReference type="Proteomes" id="UP000509568"/>
    </source>
</evidence>
<dbReference type="InterPro" id="IPR001851">
    <property type="entry name" value="ABC_transp_permease"/>
</dbReference>
<keyword evidence="11" id="KW-1185">Reference proteome</keyword>
<evidence type="ECO:0000256" key="8">
    <source>
        <dbReference type="ARBA" id="ARBA00037998"/>
    </source>
</evidence>
<dbReference type="RefSeq" id="WP_176571873.1">
    <property type="nucleotide sequence ID" value="NZ_CP056030.1"/>
</dbReference>
<organism evidence="10 11">
    <name type="scientific">Pseudomonas eucalypticola</name>
    <dbReference type="NCBI Taxonomy" id="2599595"/>
    <lineage>
        <taxon>Bacteria</taxon>
        <taxon>Pseudomonadati</taxon>
        <taxon>Pseudomonadota</taxon>
        <taxon>Gammaproteobacteria</taxon>
        <taxon>Pseudomonadales</taxon>
        <taxon>Pseudomonadaceae</taxon>
        <taxon>Pseudomonas</taxon>
    </lineage>
</organism>
<keyword evidence="7 9" id="KW-0472">Membrane</keyword>
<comment type="similarity">
    <text evidence="8">Belongs to the binding-protein-dependent transport system permease family. LivHM subfamily.</text>
</comment>
<name>A0A7D5DC23_9PSED</name>
<dbReference type="Pfam" id="PF02653">
    <property type="entry name" value="BPD_transp_2"/>
    <property type="match status" value="1"/>
</dbReference>
<dbReference type="EMBL" id="CP056030">
    <property type="protein sequence ID" value="QKZ06501.1"/>
    <property type="molecule type" value="Genomic_DNA"/>
</dbReference>
<dbReference type="InterPro" id="IPR052157">
    <property type="entry name" value="BCAA_transport_permease"/>
</dbReference>
<dbReference type="Proteomes" id="UP000509568">
    <property type="component" value="Chromosome"/>
</dbReference>
<evidence type="ECO:0000256" key="6">
    <source>
        <dbReference type="ARBA" id="ARBA00022989"/>
    </source>
</evidence>
<dbReference type="KEGG" id="pez:HWQ56_23060"/>
<evidence type="ECO:0000256" key="2">
    <source>
        <dbReference type="ARBA" id="ARBA00022448"/>
    </source>
</evidence>
<keyword evidence="2" id="KW-0813">Transport</keyword>
<keyword evidence="6 9" id="KW-1133">Transmembrane helix</keyword>
<proteinExistence type="inferred from homology"/>
<feature type="transmembrane region" description="Helical" evidence="9">
    <location>
        <begin position="60"/>
        <end position="82"/>
    </location>
</feature>
<sequence>MEFFLEVFIGGLLAGVMYALVAIGFVLIYKASGVFNFAQGAMVLFAALTFVSLLERGIPFWLAFLLTLVAMIVLALAIERAVLRPLTGRSPTTLFMATLGLAYIIEGAAQLFWGAQVHGLELGIDDVPLEIGGLLLSQFDLFAAATAALLVLVLSVLFNRTRIGLALRAVADDTKAAMAIGIQLPRIWAVVWAVAGFVGLVAGLLWGARLGVQFSLSLVVLKALPVLIIGGFTSITGAIVGGLVIGASEKVAEVYVGPIIGGGIENWFPYVLALLFLLVRPAGIFGERAIERV</sequence>
<protein>
    <submittedName>
        <fullName evidence="10">Branched-chain amino acid ABC transporter permease</fullName>
    </submittedName>
</protein>
<evidence type="ECO:0000256" key="3">
    <source>
        <dbReference type="ARBA" id="ARBA00022475"/>
    </source>
</evidence>
<gene>
    <name evidence="10" type="ORF">HWQ56_23060</name>
</gene>